<gene>
    <name evidence="1" type="ORF">D0544_02885</name>
</gene>
<dbReference type="CDD" id="cd14789">
    <property type="entry name" value="Tiki"/>
    <property type="match status" value="1"/>
</dbReference>
<evidence type="ECO:0000313" key="1">
    <source>
        <dbReference type="EMBL" id="RRJ84083.1"/>
    </source>
</evidence>
<dbReference type="PANTHER" id="PTHR40590">
    <property type="entry name" value="CYTOPLASMIC PROTEIN-RELATED"/>
    <property type="match status" value="1"/>
</dbReference>
<dbReference type="EMBL" id="QWEZ01000001">
    <property type="protein sequence ID" value="RRJ84083.1"/>
    <property type="molecule type" value="Genomic_DNA"/>
</dbReference>
<dbReference type="AlphaFoldDB" id="A0A3P3VTK0"/>
<reference evidence="1 2" key="1">
    <citation type="submission" date="2018-08" db="EMBL/GenBank/DDBJ databases">
        <authorList>
            <person name="Khan S.A."/>
        </authorList>
    </citation>
    <scope>NUCLEOTIDE SEQUENCE [LARGE SCALE GENOMIC DNA]</scope>
    <source>
        <strain evidence="1 2">GTF-13</strain>
    </source>
</reference>
<dbReference type="InterPro" id="IPR002816">
    <property type="entry name" value="TraB/PrgY/GumN_fam"/>
</dbReference>
<keyword evidence="2" id="KW-1185">Reference proteome</keyword>
<dbReference type="InterPro" id="IPR047111">
    <property type="entry name" value="YbaP-like"/>
</dbReference>
<reference evidence="1 2" key="2">
    <citation type="submission" date="2018-12" db="EMBL/GenBank/DDBJ databases">
        <title>Simiduia agarivorans gen. nov., sp. nov., a marine, agarolytic bacterium isolated from shallow coastal water from Keelung, Taiwan.</title>
        <authorList>
            <person name="Shieh W.Y."/>
        </authorList>
    </citation>
    <scope>NUCLEOTIDE SEQUENCE [LARGE SCALE GENOMIC DNA]</scope>
    <source>
        <strain evidence="1 2">GTF-13</strain>
    </source>
</reference>
<organism evidence="1 2">
    <name type="scientific">Aestuariirhabdus litorea</name>
    <dbReference type="NCBI Taxonomy" id="2528527"/>
    <lineage>
        <taxon>Bacteria</taxon>
        <taxon>Pseudomonadati</taxon>
        <taxon>Pseudomonadota</taxon>
        <taxon>Gammaproteobacteria</taxon>
        <taxon>Oceanospirillales</taxon>
        <taxon>Aestuariirhabdaceae</taxon>
        <taxon>Aestuariirhabdus</taxon>
    </lineage>
</organism>
<dbReference type="RefSeq" id="WP_125014509.1">
    <property type="nucleotide sequence ID" value="NZ_QWEZ01000001.1"/>
</dbReference>
<dbReference type="Proteomes" id="UP000280792">
    <property type="component" value="Unassembled WGS sequence"/>
</dbReference>
<name>A0A3P3VTK0_9GAMM</name>
<dbReference type="PANTHER" id="PTHR40590:SF1">
    <property type="entry name" value="CYTOPLASMIC PROTEIN"/>
    <property type="match status" value="1"/>
</dbReference>
<dbReference type="Pfam" id="PF01963">
    <property type="entry name" value="TraB_PrgY_gumN"/>
    <property type="match status" value="1"/>
</dbReference>
<comment type="caution">
    <text evidence="1">The sequence shown here is derived from an EMBL/GenBank/DDBJ whole genome shotgun (WGS) entry which is preliminary data.</text>
</comment>
<sequence length="303" mass="34054">MVTVGCKCSYRLRGGLLHTLRGAIIFALLWVSTTALGDGAVWRVSSASGVLYIGGTLHLLSEEDYPLPDAYDRAYAEADSLVLEADLKLIESPEFQQLLASRMLYPPGEALAMHLSPEVYRQLEEYCRSRGYPMAMIQNFRPGMVSVTLSVLEMQRLGMAGTGVDQHFYQRALADRKPIDVLESVEEQLAAIASMGEGEEDEMILNTLNDLQMLPTALNSVKQAWREGDLLRLDEEVMQPMQRDYPRIYRQLLVDRNSAWLEKLERLLASPQPELVLVGALHLVGEAGVLQRLSNLGYRVERW</sequence>
<accession>A0A3P3VTK0</accession>
<protein>
    <submittedName>
        <fullName evidence="1">TraB/GumN family protein</fullName>
    </submittedName>
</protein>
<evidence type="ECO:0000313" key="2">
    <source>
        <dbReference type="Proteomes" id="UP000280792"/>
    </source>
</evidence>
<proteinExistence type="predicted"/>